<keyword evidence="5" id="KW-1185">Reference proteome</keyword>
<evidence type="ECO:0000313" key="5">
    <source>
        <dbReference type="Proteomes" id="UP000095281"/>
    </source>
</evidence>
<feature type="compositionally biased region" description="Polar residues" evidence="2">
    <location>
        <begin position="310"/>
        <end position="321"/>
    </location>
</feature>
<keyword evidence="3" id="KW-0732">Signal</keyword>
<feature type="region of interest" description="Disordered" evidence="2">
    <location>
        <begin position="262"/>
        <end position="387"/>
    </location>
</feature>
<feature type="compositionally biased region" description="Basic and acidic residues" evidence="2">
    <location>
        <begin position="492"/>
        <end position="504"/>
    </location>
</feature>
<feature type="compositionally biased region" description="Basic and acidic residues" evidence="2">
    <location>
        <begin position="81"/>
        <end position="90"/>
    </location>
</feature>
<feature type="region of interest" description="Disordered" evidence="2">
    <location>
        <begin position="76"/>
        <end position="96"/>
    </location>
</feature>
<feature type="domain" description="ShKT" evidence="4">
    <location>
        <begin position="11"/>
        <end position="50"/>
    </location>
</feature>
<evidence type="ECO:0000256" key="3">
    <source>
        <dbReference type="SAM" id="SignalP"/>
    </source>
</evidence>
<dbReference type="AlphaFoldDB" id="A0A1I8BFQ1"/>
<name>A0A1I8BFQ1_MELHA</name>
<dbReference type="InterPro" id="IPR003582">
    <property type="entry name" value="ShKT_dom"/>
</dbReference>
<dbReference type="Proteomes" id="UP000095281">
    <property type="component" value="Unplaced"/>
</dbReference>
<feature type="region of interest" description="Disordered" evidence="2">
    <location>
        <begin position="492"/>
        <end position="511"/>
    </location>
</feature>
<dbReference type="Pfam" id="PF01549">
    <property type="entry name" value="ShK"/>
    <property type="match status" value="1"/>
</dbReference>
<feature type="chain" id="PRO_5009315775" evidence="3">
    <location>
        <begin position="28"/>
        <end position="511"/>
    </location>
</feature>
<organism evidence="5 6">
    <name type="scientific">Meloidogyne hapla</name>
    <name type="common">Root-knot nematode worm</name>
    <dbReference type="NCBI Taxonomy" id="6305"/>
    <lineage>
        <taxon>Eukaryota</taxon>
        <taxon>Metazoa</taxon>
        <taxon>Ecdysozoa</taxon>
        <taxon>Nematoda</taxon>
        <taxon>Chromadorea</taxon>
        <taxon>Rhabditida</taxon>
        <taxon>Tylenchina</taxon>
        <taxon>Tylenchomorpha</taxon>
        <taxon>Tylenchoidea</taxon>
        <taxon>Meloidogynidae</taxon>
        <taxon>Meloidogyninae</taxon>
        <taxon>Meloidogyne</taxon>
    </lineage>
</organism>
<feature type="compositionally biased region" description="Polar residues" evidence="2">
    <location>
        <begin position="335"/>
        <end position="349"/>
    </location>
</feature>
<feature type="region of interest" description="Disordered" evidence="2">
    <location>
        <begin position="130"/>
        <end position="151"/>
    </location>
</feature>
<comment type="caution">
    <text evidence="1">Lacks conserved residue(s) required for the propagation of feature annotation.</text>
</comment>
<dbReference type="WBParaSite" id="MhA1_Contig221.frz3.gene10">
    <property type="protein sequence ID" value="MhA1_Contig221.frz3.gene10"/>
    <property type="gene ID" value="MhA1_Contig221.frz3.gene10"/>
</dbReference>
<feature type="signal peptide" evidence="3">
    <location>
        <begin position="1"/>
        <end position="27"/>
    </location>
</feature>
<evidence type="ECO:0000313" key="6">
    <source>
        <dbReference type="WBParaSite" id="MhA1_Contig221.frz3.gene10"/>
    </source>
</evidence>
<evidence type="ECO:0000256" key="1">
    <source>
        <dbReference type="PROSITE-ProRule" id="PRU01005"/>
    </source>
</evidence>
<reference evidence="6" key="1">
    <citation type="submission" date="2016-11" db="UniProtKB">
        <authorList>
            <consortium name="WormBaseParasite"/>
        </authorList>
    </citation>
    <scope>IDENTIFICATION</scope>
</reference>
<protein>
    <submittedName>
        <fullName evidence="6">ShKT domain-containing protein</fullName>
    </submittedName>
</protein>
<evidence type="ECO:0000256" key="2">
    <source>
        <dbReference type="SAM" id="MobiDB-lite"/>
    </source>
</evidence>
<sequence length="511" mass="59337">MSVEPKYDMRTTRTLLLLLCRFWASRGLCQLEIYSDWTKSLLCASSCDLCYLLLNTTTPTFVSSSTEKQISNLNTEIPEAENSKKTKETENQEPETTTTFFYISTTKDPANEIPVKWGEADTENEYKKRLDETSNTNEMAEDNLNESRSENNEEVYIEEENSTTLLLTSISTATDKQNPNQNNEIVKWGEVDDEKQYKNNLDEKSIPYEKENAELSQEGAGIKNNKDKITTTFSYFTVTTEENECNRISVCTNEVPVDWGEVDNENEYKNSLDGSSDSEKNEDSRNKNINEKEIETTLTYATTTEENKEVLTTTETQNFYLNTEFPENDYEMSLDGTSNPEETENSTIYSNDSRNSEEKENEENTTLSIHSTLKTEENEEIESERDKNQNLTELKRLIEQKKRNIKKLNEDIKNMKINKNNSETKMLGKKFEEDGENSLEEIRELQKDEKITNLIKDDERIKQQHLADLKRIVEQKRKIVQKLKEDVENLENERKLEQNTEKPLIEVTTPN</sequence>
<proteinExistence type="predicted"/>
<dbReference type="PROSITE" id="PS51670">
    <property type="entry name" value="SHKT"/>
    <property type="match status" value="1"/>
</dbReference>
<accession>A0A1I8BFQ1</accession>
<feature type="compositionally biased region" description="Basic and acidic residues" evidence="2">
    <location>
        <begin position="277"/>
        <end position="295"/>
    </location>
</feature>
<evidence type="ECO:0000259" key="4">
    <source>
        <dbReference type="PROSITE" id="PS51670"/>
    </source>
</evidence>